<keyword evidence="1" id="KW-0472">Membrane</keyword>
<gene>
    <name evidence="2" type="ORF">SAMN04489793_2446</name>
</gene>
<evidence type="ECO:0000256" key="1">
    <source>
        <dbReference type="SAM" id="Phobius"/>
    </source>
</evidence>
<dbReference type="STRING" id="57704.SAMN04489793_2446"/>
<dbReference type="RefSeq" id="WP_068626698.1">
    <property type="nucleotide sequence ID" value="NZ_CBDRGN010000001.1"/>
</dbReference>
<accession>A0A1H4SZZ5</accession>
<proteinExistence type="predicted"/>
<dbReference type="Proteomes" id="UP000182241">
    <property type="component" value="Unassembled WGS sequence"/>
</dbReference>
<keyword evidence="1" id="KW-1133">Transmembrane helix</keyword>
<keyword evidence="1" id="KW-0812">Transmembrane</keyword>
<feature type="transmembrane region" description="Helical" evidence="1">
    <location>
        <begin position="116"/>
        <end position="135"/>
    </location>
</feature>
<sequence length="161" mass="16669">MTPAAARAATVAVVAARLGLGAAWLHEGYVKYHAGFGRSDILLVVGSATGNPRVPGAFAWFATEVMGRFATVFGVVVPLTEVALGVAALLGLLPRATAFVATGLLGFYWAADQLVVQYPVMVVLAATVLAGGELARRWSPATALRGRLRGRGRGREPAPSA</sequence>
<evidence type="ECO:0000313" key="3">
    <source>
        <dbReference type="Proteomes" id="UP000182241"/>
    </source>
</evidence>
<name>A0A1H4SZZ5_TSUTY</name>
<dbReference type="EMBL" id="FNSA01000003">
    <property type="protein sequence ID" value="SEC49752.1"/>
    <property type="molecule type" value="Genomic_DNA"/>
</dbReference>
<dbReference type="OrthoDB" id="4981738at2"/>
<keyword evidence="3" id="KW-1185">Reference proteome</keyword>
<dbReference type="GeneID" id="300998710"/>
<dbReference type="AlphaFoldDB" id="A0A1H4SZZ5"/>
<evidence type="ECO:0000313" key="2">
    <source>
        <dbReference type="EMBL" id="SEC49752.1"/>
    </source>
</evidence>
<protein>
    <submittedName>
        <fullName evidence="2">Thiosulfate dehydrogenase [quinone] large subunit</fullName>
    </submittedName>
</protein>
<reference evidence="3" key="1">
    <citation type="submission" date="2016-10" db="EMBL/GenBank/DDBJ databases">
        <authorList>
            <person name="Varghese N."/>
            <person name="Submissions S."/>
        </authorList>
    </citation>
    <scope>NUCLEOTIDE SEQUENCE [LARGE SCALE GENOMIC DNA]</scope>
    <source>
        <strain evidence="3">DSM 44234</strain>
    </source>
</reference>
<organism evidence="2 3">
    <name type="scientific">Tsukamurella tyrosinosolvens</name>
    <dbReference type="NCBI Taxonomy" id="57704"/>
    <lineage>
        <taxon>Bacteria</taxon>
        <taxon>Bacillati</taxon>
        <taxon>Actinomycetota</taxon>
        <taxon>Actinomycetes</taxon>
        <taxon>Mycobacteriales</taxon>
        <taxon>Tsukamurellaceae</taxon>
        <taxon>Tsukamurella</taxon>
    </lineage>
</organism>